<comment type="caution">
    <text evidence="1">The sequence shown here is derived from an EMBL/GenBank/DDBJ whole genome shotgun (WGS) entry which is preliminary data.</text>
</comment>
<evidence type="ECO:0000313" key="2">
    <source>
        <dbReference type="Proteomes" id="UP001055811"/>
    </source>
</evidence>
<reference evidence="2" key="1">
    <citation type="journal article" date="2022" name="Mol. Ecol. Resour.">
        <title>The genomes of chicory, endive, great burdock and yacon provide insights into Asteraceae palaeo-polyploidization history and plant inulin production.</title>
        <authorList>
            <person name="Fan W."/>
            <person name="Wang S."/>
            <person name="Wang H."/>
            <person name="Wang A."/>
            <person name="Jiang F."/>
            <person name="Liu H."/>
            <person name="Zhao H."/>
            <person name="Xu D."/>
            <person name="Zhang Y."/>
        </authorList>
    </citation>
    <scope>NUCLEOTIDE SEQUENCE [LARGE SCALE GENOMIC DNA]</scope>
    <source>
        <strain evidence="2">cv. Punajuju</strain>
    </source>
</reference>
<protein>
    <submittedName>
        <fullName evidence="1">Uncharacterized protein</fullName>
    </submittedName>
</protein>
<reference evidence="1 2" key="2">
    <citation type="journal article" date="2022" name="Mol. Ecol. Resour.">
        <title>The genomes of chicory, endive, great burdock and yacon provide insights into Asteraceae paleo-polyploidization history and plant inulin production.</title>
        <authorList>
            <person name="Fan W."/>
            <person name="Wang S."/>
            <person name="Wang H."/>
            <person name="Wang A."/>
            <person name="Jiang F."/>
            <person name="Liu H."/>
            <person name="Zhao H."/>
            <person name="Xu D."/>
            <person name="Zhang Y."/>
        </authorList>
    </citation>
    <scope>NUCLEOTIDE SEQUENCE [LARGE SCALE GENOMIC DNA]</scope>
    <source>
        <strain evidence="2">cv. Punajuju</strain>
        <tissue evidence="1">Leaves</tissue>
    </source>
</reference>
<evidence type="ECO:0000313" key="1">
    <source>
        <dbReference type="EMBL" id="KAI3779069.1"/>
    </source>
</evidence>
<dbReference type="EMBL" id="CM042010">
    <property type="protein sequence ID" value="KAI3779069.1"/>
    <property type="molecule type" value="Genomic_DNA"/>
</dbReference>
<dbReference type="Proteomes" id="UP001055811">
    <property type="component" value="Linkage Group LG02"/>
</dbReference>
<organism evidence="1 2">
    <name type="scientific">Cichorium intybus</name>
    <name type="common">Chicory</name>
    <dbReference type="NCBI Taxonomy" id="13427"/>
    <lineage>
        <taxon>Eukaryota</taxon>
        <taxon>Viridiplantae</taxon>
        <taxon>Streptophyta</taxon>
        <taxon>Embryophyta</taxon>
        <taxon>Tracheophyta</taxon>
        <taxon>Spermatophyta</taxon>
        <taxon>Magnoliopsida</taxon>
        <taxon>eudicotyledons</taxon>
        <taxon>Gunneridae</taxon>
        <taxon>Pentapetalae</taxon>
        <taxon>asterids</taxon>
        <taxon>campanulids</taxon>
        <taxon>Asterales</taxon>
        <taxon>Asteraceae</taxon>
        <taxon>Cichorioideae</taxon>
        <taxon>Cichorieae</taxon>
        <taxon>Cichoriinae</taxon>
        <taxon>Cichorium</taxon>
    </lineage>
</organism>
<sequence>MVPSSCQASLSSLLSIYCSSILTTLSVHFSQFSNCKVHFYGRWFFASGNQEMQQTYKVRGFDAILVK</sequence>
<accession>A0ACB9G6C0</accession>
<proteinExistence type="predicted"/>
<keyword evidence="2" id="KW-1185">Reference proteome</keyword>
<gene>
    <name evidence="1" type="ORF">L2E82_08533</name>
</gene>
<name>A0ACB9G6C0_CICIN</name>